<feature type="binding site" evidence="1">
    <location>
        <position position="58"/>
    </location>
    <ligand>
        <name>substrate</name>
    </ligand>
</feature>
<gene>
    <name evidence="2" type="ORF">OAN307_c43820</name>
</gene>
<evidence type="ECO:0000313" key="2">
    <source>
        <dbReference type="EMBL" id="AGI69750.1"/>
    </source>
</evidence>
<dbReference type="CDD" id="cd07067">
    <property type="entry name" value="HP_PGM_like"/>
    <property type="match status" value="1"/>
</dbReference>
<dbReference type="eggNOG" id="COG2062">
    <property type="taxonomic scope" value="Bacteria"/>
</dbReference>
<keyword evidence="3" id="KW-1185">Reference proteome</keyword>
<dbReference type="Proteomes" id="UP000005307">
    <property type="component" value="Chromosome"/>
</dbReference>
<dbReference type="OrthoDB" id="9810154at2"/>
<evidence type="ECO:0000313" key="3">
    <source>
        <dbReference type="Proteomes" id="UP000005307"/>
    </source>
</evidence>
<dbReference type="EMBL" id="CP003740">
    <property type="protein sequence ID" value="AGI69750.1"/>
    <property type="molecule type" value="Genomic_DNA"/>
</dbReference>
<dbReference type="KEGG" id="oat:OAN307_c43820"/>
<dbReference type="RefSeq" id="WP_015501665.1">
    <property type="nucleotide sequence ID" value="NC_020911.1"/>
</dbReference>
<dbReference type="InterPro" id="IPR029033">
    <property type="entry name" value="His_PPase_superfam"/>
</dbReference>
<dbReference type="PANTHER" id="PTHR47623:SF1">
    <property type="entry name" value="OS09G0287300 PROTEIN"/>
    <property type="match status" value="1"/>
</dbReference>
<dbReference type="Gene3D" id="3.40.50.1240">
    <property type="entry name" value="Phosphoglycerate mutase-like"/>
    <property type="match status" value="1"/>
</dbReference>
<protein>
    <submittedName>
        <fullName evidence="2">Phosphogylcerate mutase-like protein</fullName>
    </submittedName>
</protein>
<dbReference type="SUPFAM" id="SSF53254">
    <property type="entry name" value="Phosphoglycerate mutase-like"/>
    <property type="match status" value="1"/>
</dbReference>
<dbReference type="AlphaFoldDB" id="M9RIU4"/>
<dbReference type="HOGENOM" id="CLU_084603_2_1_5"/>
<organism evidence="2 3">
    <name type="scientific">Octadecabacter antarcticus 307</name>
    <dbReference type="NCBI Taxonomy" id="391626"/>
    <lineage>
        <taxon>Bacteria</taxon>
        <taxon>Pseudomonadati</taxon>
        <taxon>Pseudomonadota</taxon>
        <taxon>Alphaproteobacteria</taxon>
        <taxon>Rhodobacterales</taxon>
        <taxon>Roseobacteraceae</taxon>
        <taxon>Octadecabacter</taxon>
    </lineage>
</organism>
<sequence length="167" mass="18372">MTKRLILIRHAKSSWDAPFDDHSRTLNDRGRSSATALGNYLKMRGDCPDTVYCSDAARTIETTERIVAAMGAAPTIHRIGKMYNGSAPALWNVLRKAKGDVVALVAHNPGIAFFAEDLVNKAPNHPRFLDYPTCATLVCDFPTNDWAEAVSRSGQVIDFVVPKDLNQ</sequence>
<dbReference type="SMART" id="SM00855">
    <property type="entry name" value="PGAM"/>
    <property type="match status" value="1"/>
</dbReference>
<proteinExistence type="predicted"/>
<dbReference type="Pfam" id="PF00300">
    <property type="entry name" value="His_Phos_1"/>
    <property type="match status" value="1"/>
</dbReference>
<reference evidence="2 3" key="1">
    <citation type="journal article" date="2013" name="PLoS ONE">
        <title>Poles Apart: Arctic and Antarctic Octadecabacter strains Share High Genome Plasticity and a New Type of Xanthorhodopsin.</title>
        <authorList>
            <person name="Vollmers J."/>
            <person name="Voget S."/>
            <person name="Dietrich S."/>
            <person name="Gollnow K."/>
            <person name="Smits M."/>
            <person name="Meyer K."/>
            <person name="Brinkhoff T."/>
            <person name="Simon M."/>
            <person name="Daniel R."/>
        </authorList>
    </citation>
    <scope>NUCLEOTIDE SEQUENCE [LARGE SCALE GENOMIC DNA]</scope>
    <source>
        <strain evidence="2 3">307</strain>
    </source>
</reference>
<accession>M9RIU4</accession>
<dbReference type="STRING" id="391626.OAN307_c43820"/>
<evidence type="ECO:0000256" key="1">
    <source>
        <dbReference type="PIRSR" id="PIRSR613078-2"/>
    </source>
</evidence>
<dbReference type="InterPro" id="IPR013078">
    <property type="entry name" value="His_Pase_superF_clade-1"/>
</dbReference>
<dbReference type="PANTHER" id="PTHR47623">
    <property type="entry name" value="OS09G0287300 PROTEIN"/>
    <property type="match status" value="1"/>
</dbReference>
<name>M9RIU4_9RHOB</name>